<dbReference type="PROSITE" id="PS51257">
    <property type="entry name" value="PROKAR_LIPOPROTEIN"/>
    <property type="match status" value="1"/>
</dbReference>
<organism evidence="2 3">
    <name type="scientific">Romeriopsis navalis LEGE 11480</name>
    <dbReference type="NCBI Taxonomy" id="2777977"/>
    <lineage>
        <taxon>Bacteria</taxon>
        <taxon>Bacillati</taxon>
        <taxon>Cyanobacteriota</taxon>
        <taxon>Cyanophyceae</taxon>
        <taxon>Leptolyngbyales</taxon>
        <taxon>Leptolyngbyaceae</taxon>
        <taxon>Romeriopsis</taxon>
        <taxon>Romeriopsis navalis</taxon>
    </lineage>
</organism>
<evidence type="ECO:0000256" key="1">
    <source>
        <dbReference type="SAM" id="SignalP"/>
    </source>
</evidence>
<sequence>MKRRITPIAFTGLILLTLGTTACGQSRKVQCQRIGQVVNATSLQFTASRGFTTGIAAAKKAAADLNRMKLDDRKLSNLRSHMAAGFQKVEKTAEAMAEVADAQGSVLITPQTKPISQQYTAAMQNLSKVVNASQTYCTSGTAPQELTDKAATI</sequence>
<accession>A0A928Z453</accession>
<dbReference type="EMBL" id="JADEXQ010000026">
    <property type="protein sequence ID" value="MBE9029973.1"/>
    <property type="molecule type" value="Genomic_DNA"/>
</dbReference>
<evidence type="ECO:0000313" key="3">
    <source>
        <dbReference type="Proteomes" id="UP000625316"/>
    </source>
</evidence>
<name>A0A928Z453_9CYAN</name>
<dbReference type="Proteomes" id="UP000625316">
    <property type="component" value="Unassembled WGS sequence"/>
</dbReference>
<gene>
    <name evidence="2" type="ORF">IQ266_09565</name>
</gene>
<keyword evidence="3" id="KW-1185">Reference proteome</keyword>
<dbReference type="RefSeq" id="WP_264324800.1">
    <property type="nucleotide sequence ID" value="NZ_JADEXQ010000026.1"/>
</dbReference>
<feature type="signal peptide" evidence="1">
    <location>
        <begin position="1"/>
        <end position="22"/>
    </location>
</feature>
<proteinExistence type="predicted"/>
<dbReference type="AlphaFoldDB" id="A0A928Z453"/>
<evidence type="ECO:0000313" key="2">
    <source>
        <dbReference type="EMBL" id="MBE9029973.1"/>
    </source>
</evidence>
<protein>
    <submittedName>
        <fullName evidence="2">Uncharacterized protein</fullName>
    </submittedName>
</protein>
<reference evidence="2" key="1">
    <citation type="submission" date="2020-10" db="EMBL/GenBank/DDBJ databases">
        <authorList>
            <person name="Castelo-Branco R."/>
            <person name="Eusebio N."/>
            <person name="Adriana R."/>
            <person name="Vieira A."/>
            <person name="Brugerolle De Fraissinette N."/>
            <person name="Rezende De Castro R."/>
            <person name="Schneider M.P."/>
            <person name="Vasconcelos V."/>
            <person name="Leao P.N."/>
        </authorList>
    </citation>
    <scope>NUCLEOTIDE SEQUENCE</scope>
    <source>
        <strain evidence="2">LEGE 11480</strain>
    </source>
</reference>
<comment type="caution">
    <text evidence="2">The sequence shown here is derived from an EMBL/GenBank/DDBJ whole genome shotgun (WGS) entry which is preliminary data.</text>
</comment>
<keyword evidence="1" id="KW-0732">Signal</keyword>
<feature type="chain" id="PRO_5037785743" evidence="1">
    <location>
        <begin position="23"/>
        <end position="153"/>
    </location>
</feature>